<evidence type="ECO:0000256" key="3">
    <source>
        <dbReference type="ARBA" id="ARBA00022679"/>
    </source>
</evidence>
<dbReference type="PANTHER" id="PTHR33841">
    <property type="entry name" value="DNA METHYLTRANSFERASE YEEA-RELATED"/>
    <property type="match status" value="1"/>
</dbReference>
<evidence type="ECO:0000256" key="1">
    <source>
        <dbReference type="ARBA" id="ARBA00011900"/>
    </source>
</evidence>
<dbReference type="PRINTS" id="PR00507">
    <property type="entry name" value="N12N6MTFRASE"/>
</dbReference>
<dbReference type="SUPFAM" id="SSF53335">
    <property type="entry name" value="S-adenosyl-L-methionine-dependent methyltransferases"/>
    <property type="match status" value="1"/>
</dbReference>
<keyword evidence="8" id="KW-1185">Reference proteome</keyword>
<evidence type="ECO:0000256" key="5">
    <source>
        <dbReference type="ARBA" id="ARBA00047942"/>
    </source>
</evidence>
<comment type="catalytic activity">
    <reaction evidence="5">
        <text>a 2'-deoxyadenosine in DNA + S-adenosyl-L-methionine = an N(6)-methyl-2'-deoxyadenosine in DNA + S-adenosyl-L-homocysteine + H(+)</text>
        <dbReference type="Rhea" id="RHEA:15197"/>
        <dbReference type="Rhea" id="RHEA-COMP:12418"/>
        <dbReference type="Rhea" id="RHEA-COMP:12419"/>
        <dbReference type="ChEBI" id="CHEBI:15378"/>
        <dbReference type="ChEBI" id="CHEBI:57856"/>
        <dbReference type="ChEBI" id="CHEBI:59789"/>
        <dbReference type="ChEBI" id="CHEBI:90615"/>
        <dbReference type="ChEBI" id="CHEBI:90616"/>
        <dbReference type="EC" id="2.1.1.72"/>
    </reaction>
</comment>
<dbReference type="EMBL" id="BMGM01000013">
    <property type="protein sequence ID" value="GGE44487.1"/>
    <property type="molecule type" value="Genomic_DNA"/>
</dbReference>
<dbReference type="EC" id="2.1.1.72" evidence="1"/>
<organism evidence="7 8">
    <name type="scientific">Psychroflexus planctonicus</name>
    <dbReference type="NCBI Taxonomy" id="1526575"/>
    <lineage>
        <taxon>Bacteria</taxon>
        <taxon>Pseudomonadati</taxon>
        <taxon>Bacteroidota</taxon>
        <taxon>Flavobacteriia</taxon>
        <taxon>Flavobacteriales</taxon>
        <taxon>Flavobacteriaceae</taxon>
        <taxon>Psychroflexus</taxon>
    </lineage>
</organism>
<dbReference type="Proteomes" id="UP000599179">
    <property type="component" value="Unassembled WGS sequence"/>
</dbReference>
<name>A0ABQ1SKJ9_9FLAO</name>
<comment type="caution">
    <text evidence="7">The sequence shown here is derived from an EMBL/GenBank/DDBJ whole genome shotgun (WGS) entry which is preliminary data.</text>
</comment>
<dbReference type="InterPro" id="IPR029063">
    <property type="entry name" value="SAM-dependent_MTases_sf"/>
</dbReference>
<keyword evidence="4" id="KW-0949">S-adenosyl-L-methionine</keyword>
<evidence type="ECO:0000256" key="2">
    <source>
        <dbReference type="ARBA" id="ARBA00022603"/>
    </source>
</evidence>
<dbReference type="RefSeq" id="WP_188459553.1">
    <property type="nucleotide sequence ID" value="NZ_BMGM01000013.1"/>
</dbReference>
<evidence type="ECO:0000313" key="8">
    <source>
        <dbReference type="Proteomes" id="UP000599179"/>
    </source>
</evidence>
<feature type="domain" description="Type II methyltransferase M.TaqI-like" evidence="6">
    <location>
        <begin position="497"/>
        <end position="771"/>
    </location>
</feature>
<dbReference type="PROSITE" id="PS00092">
    <property type="entry name" value="N6_MTASE"/>
    <property type="match status" value="1"/>
</dbReference>
<gene>
    <name evidence="7" type="ORF">GCM10010832_25630</name>
</gene>
<sequence length="1088" mass="126835">MEIKELKKLLQQPYKTDNWKELLSHVFDHVQFLSVPQIVPNDDDRIKELKQYGTVQLSDNKNLALFELTLNDNVNLIRNRVGLNEVVKKYIDQDSFHGILSVFEQGKEDYRFTFTARDTEFDEDEGFIDKDTDTKRFTYILGKNESCRTAAERFDQLSKIEEKNLKAVEDAFNVEKLSKSFFNDYVKEFDKLVAYIKSKPTYYQAVFEKEESAARNYVKKFMGRLVFLKFIQKKGWLGVPVEEKGWKNGDFNFLENQYKNCETKSLFVSQFLNPLFYEALNVGNRKNDEFQQRGYKIPYLSGGLFENENPKDNRVDFDEQELNSLFDFFERYNFTIDENDVNDKEVGIDPEMLGHIFENLLEDNKDKGAFYTPKEIVRYMCQESLKEYLKTYLEKAKQWPEDTQQAEELHNQLSAFVEKKETAKMSRYDVAMATALRDVKICDPAIGSGAFPMGLLNEIFMLIKELHHESPDTVGDIWKMKGKTFEANTVKLNIIQNSIYGVDIEPGAVDIARLRFWLSLIIEEDEPKPLPHLDYKIVVGNSLVSKLDDTIIDIDWELTENTSQTNIFGNEHLERRKEILNQITAKQKEVFKPNSQEEQLSLEIRNLKIDLISNQLELMIKTDGLETPPNPRDKKQKQRTEKWLQTKAWKNQINKLTRLKKTENDLDFFDWKLDFPEVMNPEINAEPGFDIVIGNPPYIDSESMINSGMESDRSFLTEKLESCKGNWDIYIAFFDIAFNMLNRNGNLIYITPDKWLSRTFGSSLRQNLLNNFLSVLESGRKVFKTAKVDSIITHVSKLSTQYLVLKGYENKKFVIKNTFSKDKISKPYALDWLFSNQLNIIYKLERPNFKMSDFFEIESACATSDAYLLKEILFDLDLESDFDSTKHYKVINTGTCDKYLYKWGVKEMKYLKDKYLYPVVLKDDFNKIFKNSYLDKTGKTKLITKGLTLLDTSYDKEGNIIPGKSTIVTSCKNESESKIEFALGLLNSKVALFYIKEKYSGSSYNTGINFNKVMFQNLFVPDCINHDKVINEVNLVLNTCIDSVSEEYLNKIDDIFYKLYDLTYEEALIVEPELAERLSKEAYNALEI</sequence>
<evidence type="ECO:0000259" key="6">
    <source>
        <dbReference type="Pfam" id="PF07669"/>
    </source>
</evidence>
<reference evidence="8" key="1">
    <citation type="journal article" date="2019" name="Int. J. Syst. Evol. Microbiol.">
        <title>The Global Catalogue of Microorganisms (GCM) 10K type strain sequencing project: providing services to taxonomists for standard genome sequencing and annotation.</title>
        <authorList>
            <consortium name="The Broad Institute Genomics Platform"/>
            <consortium name="The Broad Institute Genome Sequencing Center for Infectious Disease"/>
            <person name="Wu L."/>
            <person name="Ma J."/>
        </authorList>
    </citation>
    <scope>NUCLEOTIDE SEQUENCE [LARGE SCALE GENOMIC DNA]</scope>
    <source>
        <strain evidence="8">CGMCC 1.12931</strain>
    </source>
</reference>
<dbReference type="Gene3D" id="3.40.50.150">
    <property type="entry name" value="Vaccinia Virus protein VP39"/>
    <property type="match status" value="1"/>
</dbReference>
<protein>
    <recommendedName>
        <fullName evidence="1">site-specific DNA-methyltransferase (adenine-specific)</fullName>
        <ecNumber evidence="1">2.1.1.72</ecNumber>
    </recommendedName>
</protein>
<evidence type="ECO:0000256" key="4">
    <source>
        <dbReference type="ARBA" id="ARBA00022691"/>
    </source>
</evidence>
<dbReference type="InterPro" id="IPR011639">
    <property type="entry name" value="MethylTrfase_TaqI-like_dom"/>
</dbReference>
<evidence type="ECO:0000313" key="7">
    <source>
        <dbReference type="EMBL" id="GGE44487.1"/>
    </source>
</evidence>
<dbReference type="Pfam" id="PF07669">
    <property type="entry name" value="Eco57I"/>
    <property type="match status" value="1"/>
</dbReference>
<accession>A0ABQ1SKJ9</accession>
<dbReference type="InterPro" id="IPR050953">
    <property type="entry name" value="N4_N6_ade-DNA_methylase"/>
</dbReference>
<keyword evidence="3" id="KW-0808">Transferase</keyword>
<dbReference type="PANTHER" id="PTHR33841:SF1">
    <property type="entry name" value="DNA METHYLTRANSFERASE A"/>
    <property type="match status" value="1"/>
</dbReference>
<dbReference type="InterPro" id="IPR002052">
    <property type="entry name" value="DNA_methylase_N6_adenine_CS"/>
</dbReference>
<keyword evidence="2" id="KW-0489">Methyltransferase</keyword>
<proteinExistence type="predicted"/>